<dbReference type="GeneID" id="27794569"/>
<keyword evidence="2" id="KW-1133">Transmembrane helix</keyword>
<keyword evidence="2" id="KW-0812">Transmembrane</keyword>
<dbReference type="VEuPathDB" id="PlasmoDB:PCHAS_0301200"/>
<dbReference type="EMBL" id="LK022880">
    <property type="protein sequence ID" value="VTZ66931.1"/>
    <property type="molecule type" value="Genomic_DNA"/>
</dbReference>
<evidence type="ECO:0000313" key="3">
    <source>
        <dbReference type="EMBL" id="VTZ66931.1"/>
    </source>
</evidence>
<keyword evidence="4" id="KW-1185">Reference proteome</keyword>
<dbReference type="RefSeq" id="XP_016653136.1">
    <property type="nucleotide sequence ID" value="XM_016799307.1"/>
</dbReference>
<organism evidence="3 4">
    <name type="scientific">Plasmodium chabaudi chabaudi</name>
    <dbReference type="NCBI Taxonomy" id="31271"/>
    <lineage>
        <taxon>Eukaryota</taxon>
        <taxon>Sar</taxon>
        <taxon>Alveolata</taxon>
        <taxon>Apicomplexa</taxon>
        <taxon>Aconoidasida</taxon>
        <taxon>Haemosporida</taxon>
        <taxon>Plasmodiidae</taxon>
        <taxon>Plasmodium</taxon>
        <taxon>Plasmodium (Vinckeia)</taxon>
    </lineage>
</organism>
<dbReference type="Pfam" id="PF06022">
    <property type="entry name" value="Cir_Bir_Yir"/>
    <property type="match status" value="1"/>
</dbReference>
<accession>A0A4V6M8U7</accession>
<protein>
    <submittedName>
        <fullName evidence="3">CIR protein</fullName>
    </submittedName>
</protein>
<evidence type="ECO:0000256" key="1">
    <source>
        <dbReference type="SAM" id="MobiDB-lite"/>
    </source>
</evidence>
<dbReference type="KEGG" id="pcb:PCHAS_0301200"/>
<dbReference type="InterPro" id="IPR006477">
    <property type="entry name" value="Yir_bir_cir"/>
</dbReference>
<name>A0A4V6M8U7_PLACU</name>
<dbReference type="AlphaFoldDB" id="A0A4V6M8U7"/>
<evidence type="ECO:0000313" key="4">
    <source>
        <dbReference type="Proteomes" id="UP000071118"/>
    </source>
</evidence>
<gene>
    <name evidence="3" type="ORF">PCHAS_0301200</name>
</gene>
<sequence>MSKELCKAINEADEKIVLDLESKDYMFKDKILEAFCPAKKNGGKRECDSNGLKVASAFIALLKYFKSIDDYEDNLKNDKLAEYAILWLNYKIRQNKKIEAGINDIYDMITTNEWFTEHRQDTDKKKDMMKFFYTYLNNLYALLKGICDTINKCSESSSTNECIKSAERCVSLYQYCVNNCPWKRNYNLYCSVLSHLKSDYDKFRENHNNLPEMKLPNGIESCDSLCEKKKQESESKKQTSEQPEQVTTSEDSLPVRSQIKLADSREEPQSSISVQMDKSNSITPQSVIPTSINNGNKLPYIAVPFILIPIILVISYKFLAPAWRKRMKKKNMKKIINLCDKKKAKNGVTNVFIEKNQLE</sequence>
<reference evidence="3 4" key="1">
    <citation type="journal article" date="2014" name="BMC Biol.">
        <title>A comprehensive evaluation of rodent malaria parasite genomes and gene expression.</title>
        <authorList>
            <person name="Otto T.D."/>
            <person name="Bohme U."/>
            <person name="Jackson A.P."/>
            <person name="Hunt M."/>
            <person name="Franke-Fayard B."/>
            <person name="Hoeijmakers W.A."/>
            <person name="Religa A.A."/>
            <person name="Robertson L."/>
            <person name="Sanders M."/>
            <person name="Ogun S.A."/>
            <person name="Cunningham D."/>
            <person name="Erhart A."/>
            <person name="Billker O."/>
            <person name="Khan S.M."/>
            <person name="Stunnenberg H.G."/>
            <person name="Langhorne J."/>
            <person name="Holder A.A."/>
            <person name="Waters A.P."/>
            <person name="Newbold C.I."/>
            <person name="Pain A."/>
            <person name="Berriman M."/>
            <person name="Janse C.J."/>
        </authorList>
    </citation>
    <scope>NUCLEOTIDE SEQUENCE [LARGE SCALE GENOMIC DNA]</scope>
    <source>
        <strain evidence="3 4">AS</strain>
    </source>
</reference>
<feature type="region of interest" description="Disordered" evidence="1">
    <location>
        <begin position="232"/>
        <end position="254"/>
    </location>
</feature>
<feature type="transmembrane region" description="Helical" evidence="2">
    <location>
        <begin position="298"/>
        <end position="319"/>
    </location>
</feature>
<keyword evidence="2" id="KW-0472">Membrane</keyword>
<dbReference type="Proteomes" id="UP000071118">
    <property type="component" value="Chromosome 3"/>
</dbReference>
<proteinExistence type="predicted"/>
<evidence type="ECO:0000256" key="2">
    <source>
        <dbReference type="SAM" id="Phobius"/>
    </source>
</evidence>